<proteinExistence type="predicted"/>
<sequence length="101" mass="11176">MEAEESQSIFKGAKTMVEISETISHRNATQPDNEHESAEGNAVQPKLISIIDAKERRPGGGNNQVWSSSIGEAIELFFRHRFNGKLLGFSASLRGDPNNHR</sequence>
<dbReference type="AlphaFoldDB" id="A0AAQ3MHY1"/>
<feature type="compositionally biased region" description="Polar residues" evidence="1">
    <location>
        <begin position="22"/>
        <end position="31"/>
    </location>
</feature>
<name>A0AAQ3MHY1_VIGMU</name>
<protein>
    <submittedName>
        <fullName evidence="2">Uncharacterized protein</fullName>
    </submittedName>
</protein>
<feature type="region of interest" description="Disordered" evidence="1">
    <location>
        <begin position="22"/>
        <end position="45"/>
    </location>
</feature>
<reference evidence="2 3" key="1">
    <citation type="journal article" date="2023" name="Life. Sci Alliance">
        <title>Evolutionary insights into 3D genome organization and epigenetic landscape of Vigna mungo.</title>
        <authorList>
            <person name="Junaid A."/>
            <person name="Singh B."/>
            <person name="Bhatia S."/>
        </authorList>
    </citation>
    <scope>NUCLEOTIDE SEQUENCE [LARGE SCALE GENOMIC DNA]</scope>
    <source>
        <strain evidence="2">Urdbean</strain>
    </source>
</reference>
<evidence type="ECO:0000256" key="1">
    <source>
        <dbReference type="SAM" id="MobiDB-lite"/>
    </source>
</evidence>
<evidence type="ECO:0000313" key="3">
    <source>
        <dbReference type="Proteomes" id="UP001374535"/>
    </source>
</evidence>
<keyword evidence="3" id="KW-1185">Reference proteome</keyword>
<organism evidence="2 3">
    <name type="scientific">Vigna mungo</name>
    <name type="common">Black gram</name>
    <name type="synonym">Phaseolus mungo</name>
    <dbReference type="NCBI Taxonomy" id="3915"/>
    <lineage>
        <taxon>Eukaryota</taxon>
        <taxon>Viridiplantae</taxon>
        <taxon>Streptophyta</taxon>
        <taxon>Embryophyta</taxon>
        <taxon>Tracheophyta</taxon>
        <taxon>Spermatophyta</taxon>
        <taxon>Magnoliopsida</taxon>
        <taxon>eudicotyledons</taxon>
        <taxon>Gunneridae</taxon>
        <taxon>Pentapetalae</taxon>
        <taxon>rosids</taxon>
        <taxon>fabids</taxon>
        <taxon>Fabales</taxon>
        <taxon>Fabaceae</taxon>
        <taxon>Papilionoideae</taxon>
        <taxon>50 kb inversion clade</taxon>
        <taxon>NPAAA clade</taxon>
        <taxon>indigoferoid/millettioid clade</taxon>
        <taxon>Phaseoleae</taxon>
        <taxon>Vigna</taxon>
    </lineage>
</organism>
<dbReference type="Proteomes" id="UP001374535">
    <property type="component" value="Chromosome 11"/>
</dbReference>
<dbReference type="EMBL" id="CP144690">
    <property type="protein sequence ID" value="WVY91309.1"/>
    <property type="molecule type" value="Genomic_DNA"/>
</dbReference>
<evidence type="ECO:0000313" key="2">
    <source>
        <dbReference type="EMBL" id="WVY91309.1"/>
    </source>
</evidence>
<accession>A0AAQ3MHY1</accession>
<gene>
    <name evidence="2" type="ORF">V8G54_036823</name>
</gene>